<evidence type="ECO:0000313" key="2">
    <source>
        <dbReference type="Proteomes" id="UP001230915"/>
    </source>
</evidence>
<proteinExistence type="predicted"/>
<sequence length="150" mass="17009">MNKLTLIILTFILTISCTDTKRTDESDKNKTLVLQVDRLKIKNDSLSDVLKKPTTVKNYWYDSDYDGRGLMDHGITNPKEFIKNSLRENTNLIPLEAVLGGSMRFGKIQLLGSTWLIAEYDDGHVLGKAIYSYKLHKNGEFELLDAIGPE</sequence>
<name>A0ABU1A2W7_9FLAO</name>
<reference evidence="1 2" key="1">
    <citation type="submission" date="2023-08" db="EMBL/GenBank/DDBJ databases">
        <title>Mesonia sp. MT50, isolated from deep-sea sediment of the Mariana Trench.</title>
        <authorList>
            <person name="Fu H."/>
        </authorList>
    </citation>
    <scope>NUCLEOTIDE SEQUENCE [LARGE SCALE GENOMIC DNA]</scope>
    <source>
        <strain evidence="1 2">MT50</strain>
    </source>
</reference>
<organism evidence="1 2">
    <name type="scientific">Mesonia profundi</name>
    <dbReference type="NCBI Taxonomy" id="3070998"/>
    <lineage>
        <taxon>Bacteria</taxon>
        <taxon>Pseudomonadati</taxon>
        <taxon>Bacteroidota</taxon>
        <taxon>Flavobacteriia</taxon>
        <taxon>Flavobacteriales</taxon>
        <taxon>Flavobacteriaceae</taxon>
        <taxon>Mesonia</taxon>
    </lineage>
</organism>
<dbReference type="EMBL" id="JAVHUL010000030">
    <property type="protein sequence ID" value="MDQ7918053.1"/>
    <property type="molecule type" value="Genomic_DNA"/>
</dbReference>
<dbReference type="Proteomes" id="UP001230915">
    <property type="component" value="Unassembled WGS sequence"/>
</dbReference>
<keyword evidence="2" id="KW-1185">Reference proteome</keyword>
<gene>
    <name evidence="1" type="ORF">RBU60_10730</name>
</gene>
<dbReference type="PROSITE" id="PS51257">
    <property type="entry name" value="PROKAR_LIPOPROTEIN"/>
    <property type="match status" value="1"/>
</dbReference>
<evidence type="ECO:0000313" key="1">
    <source>
        <dbReference type="EMBL" id="MDQ7918053.1"/>
    </source>
</evidence>
<protein>
    <recommendedName>
        <fullName evidence="3">Nuclear transport factor 2 family protein</fullName>
    </recommendedName>
</protein>
<accession>A0ABU1A2W7</accession>
<comment type="caution">
    <text evidence="1">The sequence shown here is derived from an EMBL/GenBank/DDBJ whole genome shotgun (WGS) entry which is preliminary data.</text>
</comment>
<evidence type="ECO:0008006" key="3">
    <source>
        <dbReference type="Google" id="ProtNLM"/>
    </source>
</evidence>
<dbReference type="RefSeq" id="WP_308864985.1">
    <property type="nucleotide sequence ID" value="NZ_JAVHUL010000030.1"/>
</dbReference>